<gene>
    <name evidence="2" type="ORF">ZT3D7_G9732</name>
</gene>
<evidence type="ECO:0000313" key="2">
    <source>
        <dbReference type="EMBL" id="SMQ54577.1"/>
    </source>
</evidence>
<sequence length="147" mass="15805">MQFSRTLVAAYLFGSALAGFEIKEAPANSKAGGSGSAKLLMARGQQATCSDGGQCQKYTKVLDGDNPCLIKSRYSKECHGGLCWFINRDPWAYLSCTYPDFQLDDACYRGNPGDDSYWARGVRNCDSTPGNGNAGCSAEDDPCKQDG</sequence>
<dbReference type="AlphaFoldDB" id="A0A1X7S5S3"/>
<feature type="chain" id="PRO_5012394858" evidence="1">
    <location>
        <begin position="19"/>
        <end position="147"/>
    </location>
</feature>
<keyword evidence="1" id="KW-0732">Signal</keyword>
<dbReference type="Proteomes" id="UP000215127">
    <property type="component" value="Chromosome 10"/>
</dbReference>
<dbReference type="EMBL" id="LT853701">
    <property type="protein sequence ID" value="SMQ54577.1"/>
    <property type="molecule type" value="Genomic_DNA"/>
</dbReference>
<name>A0A1X7S5S3_ZYMT9</name>
<reference evidence="2 3" key="1">
    <citation type="submission" date="2016-06" db="EMBL/GenBank/DDBJ databases">
        <authorList>
            <person name="Kjaerup R.B."/>
            <person name="Dalgaard T.S."/>
            <person name="Juul-Madsen H.R."/>
        </authorList>
    </citation>
    <scope>NUCLEOTIDE SEQUENCE [LARGE SCALE GENOMIC DNA]</scope>
</reference>
<proteinExistence type="predicted"/>
<accession>A0A1X7S5S3</accession>
<feature type="signal peptide" evidence="1">
    <location>
        <begin position="1"/>
        <end position="18"/>
    </location>
</feature>
<keyword evidence="3" id="KW-1185">Reference proteome</keyword>
<evidence type="ECO:0000256" key="1">
    <source>
        <dbReference type="SAM" id="SignalP"/>
    </source>
</evidence>
<evidence type="ECO:0000313" key="3">
    <source>
        <dbReference type="Proteomes" id="UP000215127"/>
    </source>
</evidence>
<organism evidence="2 3">
    <name type="scientific">Zymoseptoria tritici (strain ST99CH_3D7)</name>
    <dbReference type="NCBI Taxonomy" id="1276538"/>
    <lineage>
        <taxon>Eukaryota</taxon>
        <taxon>Fungi</taxon>
        <taxon>Dikarya</taxon>
        <taxon>Ascomycota</taxon>
        <taxon>Pezizomycotina</taxon>
        <taxon>Dothideomycetes</taxon>
        <taxon>Dothideomycetidae</taxon>
        <taxon>Mycosphaerellales</taxon>
        <taxon>Mycosphaerellaceae</taxon>
        <taxon>Zymoseptoria</taxon>
    </lineage>
</organism>
<protein>
    <submittedName>
        <fullName evidence="2">Uncharacterized protein</fullName>
    </submittedName>
</protein>